<reference evidence="1" key="1">
    <citation type="submission" date="2019-12" db="EMBL/GenBank/DDBJ databases">
        <title>Genome sequencing and annotation of Brassica cretica.</title>
        <authorList>
            <person name="Studholme D.J."/>
            <person name="Sarris P.F."/>
        </authorList>
    </citation>
    <scope>NUCLEOTIDE SEQUENCE</scope>
    <source>
        <strain evidence="1">PFS-102/07</strain>
        <tissue evidence="1">Leaf</tissue>
    </source>
</reference>
<dbReference type="AlphaFoldDB" id="A0A8S9LPX1"/>
<protein>
    <submittedName>
        <fullName evidence="1">Uncharacterized protein</fullName>
    </submittedName>
</protein>
<accession>A0A8S9LPX1</accession>
<name>A0A8S9LPX1_BRACR</name>
<proteinExistence type="predicted"/>
<organism evidence="1">
    <name type="scientific">Brassica cretica</name>
    <name type="common">Mustard</name>
    <dbReference type="NCBI Taxonomy" id="69181"/>
    <lineage>
        <taxon>Eukaryota</taxon>
        <taxon>Viridiplantae</taxon>
        <taxon>Streptophyta</taxon>
        <taxon>Embryophyta</taxon>
        <taxon>Tracheophyta</taxon>
        <taxon>Spermatophyta</taxon>
        <taxon>Magnoliopsida</taxon>
        <taxon>eudicotyledons</taxon>
        <taxon>Gunneridae</taxon>
        <taxon>Pentapetalae</taxon>
        <taxon>rosids</taxon>
        <taxon>malvids</taxon>
        <taxon>Brassicales</taxon>
        <taxon>Brassicaceae</taxon>
        <taxon>Brassiceae</taxon>
        <taxon>Brassica</taxon>
    </lineage>
</organism>
<sequence>MKKKMKSLKDRKTQEFIKALSHPPGSCIRSKDLALECDRCRTLTKAKDLPLTPIKTTYFKTE</sequence>
<comment type="caution">
    <text evidence="1">The sequence shown here is derived from an EMBL/GenBank/DDBJ whole genome shotgun (WGS) entry which is preliminary data.</text>
</comment>
<evidence type="ECO:0000313" key="1">
    <source>
        <dbReference type="EMBL" id="KAF2610050.1"/>
    </source>
</evidence>
<gene>
    <name evidence="1" type="ORF">F2Q70_00011645</name>
</gene>
<dbReference type="EMBL" id="QGKY02000089">
    <property type="protein sequence ID" value="KAF2610050.1"/>
    <property type="molecule type" value="Genomic_DNA"/>
</dbReference>